<organism evidence="1 2">
    <name type="scientific">Clostridium cadaveris</name>
    <dbReference type="NCBI Taxonomy" id="1529"/>
    <lineage>
        <taxon>Bacteria</taxon>
        <taxon>Bacillati</taxon>
        <taxon>Bacillota</taxon>
        <taxon>Clostridia</taxon>
        <taxon>Eubacteriales</taxon>
        <taxon>Clostridiaceae</taxon>
        <taxon>Clostridium</taxon>
    </lineage>
</organism>
<dbReference type="STRING" id="1529.SAMN04487885_12352"/>
<dbReference type="AlphaFoldDB" id="A0A1I2NXJ5"/>
<gene>
    <name evidence="1" type="ORF">SAMN04487885_12352</name>
</gene>
<proteinExistence type="predicted"/>
<dbReference type="Proteomes" id="UP000182135">
    <property type="component" value="Unassembled WGS sequence"/>
</dbReference>
<accession>A0A1I2NXJ5</accession>
<keyword evidence="2" id="KW-1185">Reference proteome</keyword>
<dbReference type="RefSeq" id="WP_027638811.1">
    <property type="nucleotide sequence ID" value="NZ_BAAACD010000023.1"/>
</dbReference>
<evidence type="ECO:0000313" key="1">
    <source>
        <dbReference type="EMBL" id="SFG05991.1"/>
    </source>
</evidence>
<sequence>MKRKFICICAILSILLFTIIGIILWQSNDPDTNSTEVNLLFNDFISITMSKDDGDNLIASLDNATLHDGDFDVYSAPVIAKLQFVKKHCYTEGLYFKDLFSYENKFYDIPENFYKIICNYFSGQNLLKNALPNVKTVKIKTEAANGRYMTLTNDHTNDIKNILCSAKTSNMYSSRKLPYQKFPQYTIKLYGQGNDSLDLYLIDEHTIYVKDALSGNIVKIDSDELWKFIGSIIK</sequence>
<dbReference type="EMBL" id="FOOE01000023">
    <property type="protein sequence ID" value="SFG05991.1"/>
    <property type="molecule type" value="Genomic_DNA"/>
</dbReference>
<evidence type="ECO:0000313" key="2">
    <source>
        <dbReference type="Proteomes" id="UP000182135"/>
    </source>
</evidence>
<reference evidence="1 2" key="1">
    <citation type="submission" date="2016-10" db="EMBL/GenBank/DDBJ databases">
        <authorList>
            <person name="de Groot N.N."/>
        </authorList>
    </citation>
    <scope>NUCLEOTIDE SEQUENCE [LARGE SCALE GENOMIC DNA]</scope>
    <source>
        <strain evidence="1 2">NLAE-zl-G419</strain>
    </source>
</reference>
<dbReference type="GeneID" id="90543427"/>
<name>A0A1I2NXJ5_9CLOT</name>
<protein>
    <submittedName>
        <fullName evidence="1">Uncharacterized protein</fullName>
    </submittedName>
</protein>